<feature type="region of interest" description="Disordered" evidence="1">
    <location>
        <begin position="828"/>
        <end position="847"/>
    </location>
</feature>
<dbReference type="Proteomes" id="UP000053890">
    <property type="component" value="Unassembled WGS sequence"/>
</dbReference>
<feature type="compositionally biased region" description="Pro residues" evidence="1">
    <location>
        <begin position="1151"/>
        <end position="1163"/>
    </location>
</feature>
<feature type="compositionally biased region" description="Basic and acidic residues" evidence="1">
    <location>
        <begin position="1"/>
        <end position="10"/>
    </location>
</feature>
<protein>
    <recommendedName>
        <fullName evidence="6">Far11/STRP C-terminal domain-containing protein</fullName>
    </recommendedName>
</protein>
<evidence type="ECO:0000256" key="1">
    <source>
        <dbReference type="SAM" id="MobiDB-lite"/>
    </source>
</evidence>
<dbReference type="GeneID" id="28974280"/>
<evidence type="ECO:0000259" key="2">
    <source>
        <dbReference type="SMART" id="SM01292"/>
    </source>
</evidence>
<feature type="compositionally biased region" description="Pro residues" evidence="1">
    <location>
        <begin position="60"/>
        <end position="71"/>
    </location>
</feature>
<feature type="compositionally biased region" description="Low complexity" evidence="1">
    <location>
        <begin position="72"/>
        <end position="141"/>
    </location>
</feature>
<feature type="compositionally biased region" description="Polar residues" evidence="1">
    <location>
        <begin position="40"/>
        <end position="53"/>
    </location>
</feature>
<dbReference type="InterPro" id="IPR040185">
    <property type="entry name" value="Far11/STRP"/>
</dbReference>
<dbReference type="SMART" id="SM01293">
    <property type="entry name" value="DUF3402"/>
    <property type="match status" value="1"/>
</dbReference>
<feature type="region of interest" description="Disordered" evidence="1">
    <location>
        <begin position="1341"/>
        <end position="1415"/>
    </location>
</feature>
<dbReference type="EMBL" id="KQ474073">
    <property type="protein sequence ID" value="KPV78650.1"/>
    <property type="molecule type" value="Genomic_DNA"/>
</dbReference>
<feature type="region of interest" description="Disordered" evidence="1">
    <location>
        <begin position="1"/>
        <end position="163"/>
    </location>
</feature>
<dbReference type="PANTHER" id="PTHR13239">
    <property type="entry name" value="PROTEIN REQUIRED FOR HYPHAL ANASTOMOSIS HAM-2"/>
    <property type="match status" value="1"/>
</dbReference>
<dbReference type="RefSeq" id="XP_018274699.1">
    <property type="nucleotide sequence ID" value="XM_018413831.1"/>
</dbReference>
<feature type="domain" description="Far11/STRP C-terminal" evidence="3">
    <location>
        <begin position="619"/>
        <end position="1266"/>
    </location>
</feature>
<proteinExistence type="predicted"/>
<feature type="region of interest" description="Disordered" evidence="1">
    <location>
        <begin position="708"/>
        <end position="756"/>
    </location>
</feature>
<dbReference type="OMA" id="EWEHISP"/>
<dbReference type="Pfam" id="PF11882">
    <property type="entry name" value="DUF3402"/>
    <property type="match status" value="1"/>
</dbReference>
<dbReference type="GO" id="GO:0005829">
    <property type="term" value="C:cytosol"/>
    <property type="evidence" value="ECO:0007669"/>
    <property type="project" value="TreeGrafter"/>
</dbReference>
<feature type="compositionally biased region" description="Acidic residues" evidence="1">
    <location>
        <begin position="733"/>
        <end position="754"/>
    </location>
</feature>
<feature type="domain" description="Far11/STRP N-terminal" evidence="2">
    <location>
        <begin position="150"/>
        <end position="509"/>
    </location>
</feature>
<dbReference type="Pfam" id="PF07923">
    <property type="entry name" value="N1221"/>
    <property type="match status" value="2"/>
</dbReference>
<accession>A0A194SDV0</accession>
<dbReference type="SMART" id="SM01292">
    <property type="entry name" value="N1221"/>
    <property type="match status" value="1"/>
</dbReference>
<feature type="compositionally biased region" description="Polar residues" evidence="1">
    <location>
        <begin position="712"/>
        <end position="721"/>
    </location>
</feature>
<evidence type="ECO:0000313" key="4">
    <source>
        <dbReference type="EMBL" id="KPV78650.1"/>
    </source>
</evidence>
<evidence type="ECO:0000313" key="5">
    <source>
        <dbReference type="Proteomes" id="UP000053890"/>
    </source>
</evidence>
<dbReference type="InterPro" id="IPR021819">
    <property type="entry name" value="Far11/STRP_C"/>
</dbReference>
<feature type="region of interest" description="Disordered" evidence="1">
    <location>
        <begin position="520"/>
        <end position="612"/>
    </location>
</feature>
<feature type="region of interest" description="Disordered" evidence="1">
    <location>
        <begin position="295"/>
        <end position="350"/>
    </location>
</feature>
<feature type="compositionally biased region" description="Gly residues" evidence="1">
    <location>
        <begin position="575"/>
        <end position="584"/>
    </location>
</feature>
<dbReference type="InterPro" id="IPR012486">
    <property type="entry name" value="Far11/STRP_N"/>
</dbReference>
<sequence>MAARPTRDPLGDPSQQLHPLQPLASSSSSTAPDPAHTASLRSRSLAQAQQGLASTRPGVSIPPQPRRPQPLAPLATTDATTTTTTAAASSAMQPQQQQQQQPQSYAAAAAAAAAQRQQQHQQSPAPSQPGQQHSNEPQAVSPQPPPRPKQLVYTFPSPPPDTADLLTELEEFYSYVEVPQVLEHADSWREWWDGDQEFHKSPPSVQRAAVASLLTTLNSTASTPSQRQSAARHLLHLAHGCFGPGVSTSPEHHLHLILTSCRVLRQAGALDGVWCALRRLGREWDDASALSAAHAARSAAQGQDGGDEDEGGTGGEYYARQEAARRRGSAHEAPFDEEAEEERERERQEHLDEVNAELALLLATLYFMVECFRGEEAWGEELMTLEPPMPVYLFNQVAGLREKNARGYPVKKLLLLLWKSMLCTVGGLKDADRTKVLVREIEGLPKDEPGDRPAYRPWTKSSPPDLLEFRNETLVKYPSYTAPTAASLLPLPAPLAALGSNPQTLDRLSAAAAPTPVRPTFSYHVNANHDPSLPSNQPAPPPASWPTQQQQQPPTPAPSPPPSPAPIIQLPNGSTLGGPQGNGVGPPAKPKKQQFQTDQTRPFPLPFAPANASRGRAVPRAVEEAGELYRANLRVSTELWQAWKVREEFTGEEMGLTRAEEVERQQVEKEEERRKYAARELAGGEVGRKARALGRRLEALVIGDGGAKKLQRQGTASSSEAASVRGAFKPGDEGDDEVAVLSDDDDDDSADDPMDPLTVLKQLGRQARRDADAEVDSKRKRTLDVRRQDIKRLERVEILYRETLAHLQSAVIVLLKLLLATVTANQNLPNPGQAGEPTSSDPPPDLSLEDCDILRHREITSKAVSAIVILTLKWFKTSHVMKFHYFSQLLVDSNCLLLILKMFGMQEVSTLVRVKHDRPEHNFFKFCDEQFNPGSSASSPRPEALAQAPRLDLSSVPNSAGSSPTSSTGANQSSSSWGSAGQAHGDDVELVSDYSWRNFFSTINFVHILQKLTKRKTHRVLLMVQYKSSAILKRILKVSHPTLQLYVLKVIKSQVPYCGRKWRQANMKVITAIYLHCRPDLRDEWLAGVDVDADVEDSLPHEQALRSLVRFFNTKHYSNHAPGLHRRSSSLPQNPNEPSPDFNPGPVASAPLPPLSPHGPPPDQHALDDVFPPPRSIASIDLSTDVPLQLAYGSIDPADDDDDFGSFAVDDLLEAGSGGSLDSARHPGSAHESMSAEGMHGAGADLSLDWLNDPLAVGEAAWERMGLDEGYDGAWDDVSDSESVGGWGFMRFGLAAGEGPGGVAAGTTGTVADDGEEVLDERSSRHEWEHISPDTISALEEERDAAARVPNSPRPIRRRSSTGPVSPALRPVLIDRDDDSAGGSAVQGEEEEEGPVPTSPHSGPAIDEVELIFNR</sequence>
<dbReference type="OrthoDB" id="18234at2759"/>
<gene>
    <name evidence="4" type="ORF">RHOBADRAFT_41194</name>
</gene>
<feature type="region of interest" description="Disordered" evidence="1">
    <location>
        <begin position="1121"/>
        <end position="1178"/>
    </location>
</feature>
<feature type="compositionally biased region" description="Low complexity" evidence="1">
    <location>
        <begin position="12"/>
        <end position="39"/>
    </location>
</feature>
<dbReference type="PANTHER" id="PTHR13239:SF4">
    <property type="entry name" value="AT25231P"/>
    <property type="match status" value="1"/>
</dbReference>
<dbReference type="GO" id="GO:0007010">
    <property type="term" value="P:cytoskeleton organization"/>
    <property type="evidence" value="ECO:0007669"/>
    <property type="project" value="TreeGrafter"/>
</dbReference>
<dbReference type="STRING" id="578459.A0A194SDV0"/>
<evidence type="ECO:0008006" key="6">
    <source>
        <dbReference type="Google" id="ProtNLM"/>
    </source>
</evidence>
<organism evidence="4 5">
    <name type="scientific">Rhodotorula graminis (strain WP1)</name>
    <dbReference type="NCBI Taxonomy" id="578459"/>
    <lineage>
        <taxon>Eukaryota</taxon>
        <taxon>Fungi</taxon>
        <taxon>Dikarya</taxon>
        <taxon>Basidiomycota</taxon>
        <taxon>Pucciniomycotina</taxon>
        <taxon>Microbotryomycetes</taxon>
        <taxon>Sporidiobolales</taxon>
        <taxon>Sporidiobolaceae</taxon>
        <taxon>Rhodotorula</taxon>
    </lineage>
</organism>
<reference evidence="4 5" key="1">
    <citation type="journal article" date="2015" name="Front. Microbiol.">
        <title>Genome sequence of the plant growth promoting endophytic yeast Rhodotorula graminis WP1.</title>
        <authorList>
            <person name="Firrincieli A."/>
            <person name="Otillar R."/>
            <person name="Salamov A."/>
            <person name="Schmutz J."/>
            <person name="Khan Z."/>
            <person name="Redman R.S."/>
            <person name="Fleck N.D."/>
            <person name="Lindquist E."/>
            <person name="Grigoriev I.V."/>
            <person name="Doty S.L."/>
        </authorList>
    </citation>
    <scope>NUCLEOTIDE SEQUENCE [LARGE SCALE GENOMIC DNA]</scope>
    <source>
        <strain evidence="4 5">WP1</strain>
    </source>
</reference>
<keyword evidence="5" id="KW-1185">Reference proteome</keyword>
<name>A0A194SDV0_RHOGW</name>
<evidence type="ECO:0000259" key="3">
    <source>
        <dbReference type="SMART" id="SM01293"/>
    </source>
</evidence>
<feature type="region of interest" description="Disordered" evidence="1">
    <location>
        <begin position="955"/>
        <end position="981"/>
    </location>
</feature>
<feature type="compositionally biased region" description="Basic and acidic residues" evidence="1">
    <location>
        <begin position="322"/>
        <end position="334"/>
    </location>
</feature>
<feature type="compositionally biased region" description="Pro residues" evidence="1">
    <location>
        <begin position="553"/>
        <end position="565"/>
    </location>
</feature>